<reference evidence="1 2" key="1">
    <citation type="submission" date="2018-06" db="EMBL/GenBank/DDBJ databases">
        <authorList>
            <consortium name="Pathogen Informatics"/>
            <person name="Doyle S."/>
        </authorList>
    </citation>
    <scope>NUCLEOTIDE SEQUENCE [LARGE SCALE GENOMIC DNA]</scope>
    <source>
        <strain evidence="1 2">NCTC1542</strain>
    </source>
</reference>
<organism evidence="1 2">
    <name type="scientific">Mycolicibacterium fortuitum</name>
    <name type="common">Mycobacterium fortuitum</name>
    <dbReference type="NCBI Taxonomy" id="1766"/>
    <lineage>
        <taxon>Bacteria</taxon>
        <taxon>Bacillati</taxon>
        <taxon>Actinomycetota</taxon>
        <taxon>Actinomycetes</taxon>
        <taxon>Mycobacteriales</taxon>
        <taxon>Mycobacteriaceae</taxon>
        <taxon>Mycolicibacterium</taxon>
    </lineage>
</organism>
<dbReference type="AlphaFoldDB" id="A0A378WEY7"/>
<proteinExistence type="predicted"/>
<gene>
    <name evidence="1" type="ORF">NCTC1542_06989</name>
</gene>
<accession>A0A378WEY7</accession>
<dbReference type="Proteomes" id="UP000255389">
    <property type="component" value="Unassembled WGS sequence"/>
</dbReference>
<protein>
    <submittedName>
        <fullName evidence="1">Uncharacterized protein</fullName>
    </submittedName>
</protein>
<evidence type="ECO:0000313" key="2">
    <source>
        <dbReference type="Proteomes" id="UP000255389"/>
    </source>
</evidence>
<name>A0A378WEY7_MYCFO</name>
<sequence>MSEEQPAIVDTALSECGRQVPAALLHSAQPSDGAGHRRAIPDHARPVHQGAESATPSSRAADPLQLRIGEVYDSGIRRWPGQELVLTTQGCVVLIDPLDLTPQKINEFTTADAHFAWIDARHSGILCCRFGSTPWEFLPFNPHRDTPRGKTPGMPAVGPGQRLDVAVGLINGENRPFWRFAGWHCLSISSVLFGQP</sequence>
<evidence type="ECO:0000313" key="1">
    <source>
        <dbReference type="EMBL" id="SUA31634.1"/>
    </source>
</evidence>
<dbReference type="EMBL" id="UGQY01000006">
    <property type="protein sequence ID" value="SUA31634.1"/>
    <property type="molecule type" value="Genomic_DNA"/>
</dbReference>